<evidence type="ECO:0000313" key="1">
    <source>
        <dbReference type="EMBL" id="JAA78803.1"/>
    </source>
</evidence>
<proteinExistence type="predicted"/>
<name>S4NT95_9NEOP</name>
<sequence>MNESTASAVDALLSVSREADRVTKVISDDPPEDLFEEDIKDNSSLNGFNNTTHTSNQVVDVSSDQKSTITDTECDNAHPFANETVNITQQENHNTTKTLHESNDDSIVKYSNATVVENPIEEISCNLP</sequence>
<organism evidence="1">
    <name type="scientific">Pararge aegeria</name>
    <name type="common">speckled wood butterfly</name>
    <dbReference type="NCBI Taxonomy" id="116150"/>
    <lineage>
        <taxon>Eukaryota</taxon>
        <taxon>Metazoa</taxon>
        <taxon>Ecdysozoa</taxon>
        <taxon>Arthropoda</taxon>
        <taxon>Hexapoda</taxon>
        <taxon>Insecta</taxon>
        <taxon>Pterygota</taxon>
        <taxon>Neoptera</taxon>
        <taxon>Endopterygota</taxon>
        <taxon>Lepidoptera</taxon>
        <taxon>Glossata</taxon>
        <taxon>Ditrysia</taxon>
        <taxon>Papilionoidea</taxon>
        <taxon>Nymphalidae</taxon>
        <taxon>Satyrinae</taxon>
        <taxon>Satyrini</taxon>
        <taxon>Parargina</taxon>
        <taxon>Pararge</taxon>
    </lineage>
</organism>
<accession>S4NT95</accession>
<dbReference type="AlphaFoldDB" id="S4NT95"/>
<reference evidence="1" key="2">
    <citation type="submission" date="2013-05" db="EMBL/GenBank/DDBJ databases">
        <authorList>
            <person name="Carter J.-M."/>
            <person name="Baker S.C."/>
            <person name="Pink R."/>
            <person name="Carter D.R.F."/>
            <person name="Collins A."/>
            <person name="Tomlin J."/>
            <person name="Gibbs M."/>
            <person name="Breuker C.J."/>
        </authorList>
    </citation>
    <scope>NUCLEOTIDE SEQUENCE</scope>
    <source>
        <tissue evidence="1">Ovary</tissue>
    </source>
</reference>
<protein>
    <submittedName>
        <fullName evidence="1">Uncharacterized protein</fullName>
    </submittedName>
</protein>
<feature type="non-terminal residue" evidence="1">
    <location>
        <position position="128"/>
    </location>
</feature>
<dbReference type="EMBL" id="GAIX01013757">
    <property type="protein sequence ID" value="JAA78803.1"/>
    <property type="molecule type" value="Transcribed_RNA"/>
</dbReference>
<reference evidence="1" key="1">
    <citation type="journal article" date="2013" name="BMC Genomics">
        <title>Unscrambling butterfly oogenesis.</title>
        <authorList>
            <person name="Carter J.M."/>
            <person name="Baker S.C."/>
            <person name="Pink R."/>
            <person name="Carter D.R."/>
            <person name="Collins A."/>
            <person name="Tomlin J."/>
            <person name="Gibbs M."/>
            <person name="Breuker C.J."/>
        </authorList>
    </citation>
    <scope>NUCLEOTIDE SEQUENCE</scope>
    <source>
        <tissue evidence="1">Ovary</tissue>
    </source>
</reference>